<name>R7RRV6_9CLOT</name>
<organism evidence="2 3">
    <name type="scientific">Thermobrachium celere DSM 8682</name>
    <dbReference type="NCBI Taxonomy" id="941824"/>
    <lineage>
        <taxon>Bacteria</taxon>
        <taxon>Bacillati</taxon>
        <taxon>Bacillota</taxon>
        <taxon>Clostridia</taxon>
        <taxon>Eubacteriales</taxon>
        <taxon>Clostridiaceae</taxon>
        <taxon>Thermobrachium</taxon>
    </lineage>
</organism>
<gene>
    <name evidence="2" type="ORF">TCEL_01018</name>
</gene>
<keyword evidence="3" id="KW-1185">Reference proteome</keyword>
<feature type="transmembrane region" description="Helical" evidence="1">
    <location>
        <begin position="58"/>
        <end position="77"/>
    </location>
</feature>
<protein>
    <submittedName>
        <fullName evidence="2">Uncharacterized protein</fullName>
    </submittedName>
</protein>
<dbReference type="eggNOG" id="ENOG5034AZU">
    <property type="taxonomic scope" value="Bacteria"/>
</dbReference>
<evidence type="ECO:0000313" key="3">
    <source>
        <dbReference type="Proteomes" id="UP000014923"/>
    </source>
</evidence>
<feature type="transmembrane region" description="Helical" evidence="1">
    <location>
        <begin position="27"/>
        <end position="46"/>
    </location>
</feature>
<reference evidence="2" key="1">
    <citation type="submission" date="2013-03" db="EMBL/GenBank/DDBJ databases">
        <title>Draft genome sequence of the hydrogen-ethanol-producing anaerobic alkalithermophilic Caloramator celere.</title>
        <authorList>
            <person name="Ciranna A."/>
            <person name="Larjo A."/>
            <person name="Kivisto A."/>
            <person name="Santala V."/>
            <person name="Roos C."/>
            <person name="Karp M."/>
        </authorList>
    </citation>
    <scope>NUCLEOTIDE SEQUENCE [LARGE SCALE GENOMIC DNA]</scope>
    <source>
        <strain evidence="2">DSM 8682</strain>
    </source>
</reference>
<dbReference type="HOGENOM" id="CLU_2496851_0_0_9"/>
<dbReference type="EMBL" id="CAVN010000100">
    <property type="protein sequence ID" value="CDF58799.1"/>
    <property type="molecule type" value="Genomic_DNA"/>
</dbReference>
<keyword evidence="1" id="KW-0472">Membrane</keyword>
<dbReference type="Proteomes" id="UP000014923">
    <property type="component" value="Unassembled WGS sequence"/>
</dbReference>
<proteinExistence type="predicted"/>
<accession>R7RRV6</accession>
<dbReference type="OrthoDB" id="9956021at2"/>
<sequence>MQYIIFPLCILIGAAFSFVLWKIFKSIKISFITSIVIVLFGVFLIIKAKTQPSEGMKDLAYVLNAILLFSITIGMWIHQIIIKIKK</sequence>
<keyword evidence="1" id="KW-0812">Transmembrane</keyword>
<dbReference type="AlphaFoldDB" id="R7RRV6"/>
<dbReference type="RefSeq" id="WP_018663556.1">
    <property type="nucleotide sequence ID" value="NZ_HF952018.1"/>
</dbReference>
<evidence type="ECO:0000256" key="1">
    <source>
        <dbReference type="SAM" id="Phobius"/>
    </source>
</evidence>
<evidence type="ECO:0000313" key="2">
    <source>
        <dbReference type="EMBL" id="CDF58799.1"/>
    </source>
</evidence>
<keyword evidence="1" id="KW-1133">Transmembrane helix</keyword>
<comment type="caution">
    <text evidence="2">The sequence shown here is derived from an EMBL/GenBank/DDBJ whole genome shotgun (WGS) entry which is preliminary data.</text>
</comment>